<gene>
    <name evidence="1" type="ORF">BDV30DRAFT_240669</name>
</gene>
<dbReference type="Proteomes" id="UP000326289">
    <property type="component" value="Unassembled WGS sequence"/>
</dbReference>
<evidence type="ECO:0000313" key="2">
    <source>
        <dbReference type="Proteomes" id="UP000326289"/>
    </source>
</evidence>
<sequence>MSRLAWGNTTSIVELREAGPNLYQKSAYPYPIPELTARDGFSFVCEGYCFDIVLVIGKNARREAPSEVGSCTGNGVDSVSGNIIDELSPAQQRTLHAFRQTREPDMCIGIATRARATLLDAWKRMCAMPVPTFEDRRPVS</sequence>
<reference evidence="1 2" key="1">
    <citation type="submission" date="2019-04" db="EMBL/GenBank/DDBJ databases">
        <title>Fungal friends and foes A comparative genomics study of 23 Aspergillus species from section Flavi.</title>
        <authorList>
            <consortium name="DOE Joint Genome Institute"/>
            <person name="Kjaerbolling I."/>
            <person name="Vesth T.C."/>
            <person name="Frisvad J.C."/>
            <person name="Nybo J.L."/>
            <person name="Theobald S."/>
            <person name="Kildgaard S."/>
            <person name="Petersen T.I."/>
            <person name="Kuo A."/>
            <person name="Sato A."/>
            <person name="Lyhne E.K."/>
            <person name="Kogle M.E."/>
            <person name="Wiebenga A."/>
            <person name="Kun R.S."/>
            <person name="Lubbers R.J."/>
            <person name="Makela M.R."/>
            <person name="Barry K."/>
            <person name="Chovatia M."/>
            <person name="Clum A."/>
            <person name="Daum C."/>
            <person name="Haridas S."/>
            <person name="He G."/>
            <person name="LaButti K."/>
            <person name="Lipzen A."/>
            <person name="Mondo S."/>
            <person name="Pangilinan J."/>
            <person name="Riley R."/>
            <person name="Salamov A."/>
            <person name="Simmons B.A."/>
            <person name="Magnuson J.K."/>
            <person name="Henrissat B."/>
            <person name="Mortensen U.H."/>
            <person name="Larsen T.O."/>
            <person name="De vries R.P."/>
            <person name="Grigoriev I.V."/>
            <person name="Machida M."/>
            <person name="Baker S.E."/>
            <person name="Andersen M.R."/>
        </authorList>
    </citation>
    <scope>NUCLEOTIDE SEQUENCE [LARGE SCALE GENOMIC DNA]</scope>
    <source>
        <strain evidence="1 2">CBS 117635</strain>
    </source>
</reference>
<dbReference type="AlphaFoldDB" id="A0A5N6IXA9"/>
<organism evidence="1 2">
    <name type="scientific">Aspergillus minisclerotigenes</name>
    <dbReference type="NCBI Taxonomy" id="656917"/>
    <lineage>
        <taxon>Eukaryota</taxon>
        <taxon>Fungi</taxon>
        <taxon>Dikarya</taxon>
        <taxon>Ascomycota</taxon>
        <taxon>Pezizomycotina</taxon>
        <taxon>Eurotiomycetes</taxon>
        <taxon>Eurotiomycetidae</taxon>
        <taxon>Eurotiales</taxon>
        <taxon>Aspergillaceae</taxon>
        <taxon>Aspergillus</taxon>
        <taxon>Aspergillus subgen. Circumdati</taxon>
    </lineage>
</organism>
<name>A0A5N6IXA9_9EURO</name>
<evidence type="ECO:0000313" key="1">
    <source>
        <dbReference type="EMBL" id="KAB8271206.1"/>
    </source>
</evidence>
<dbReference type="EMBL" id="ML732819">
    <property type="protein sequence ID" value="KAB8271206.1"/>
    <property type="molecule type" value="Genomic_DNA"/>
</dbReference>
<protein>
    <submittedName>
        <fullName evidence="1">Uncharacterized protein</fullName>
    </submittedName>
</protein>
<proteinExistence type="predicted"/>
<keyword evidence="2" id="KW-1185">Reference proteome</keyword>
<accession>A0A5N6IXA9</accession>